<dbReference type="Pfam" id="PF00069">
    <property type="entry name" value="Pkinase"/>
    <property type="match status" value="1"/>
</dbReference>
<dbReference type="Gene3D" id="3.30.200.20">
    <property type="entry name" value="Phosphorylase Kinase, domain 1"/>
    <property type="match status" value="1"/>
</dbReference>
<dbReference type="InterPro" id="IPR000719">
    <property type="entry name" value="Prot_kinase_dom"/>
</dbReference>
<keyword evidence="2" id="KW-0723">Serine/threonine-protein kinase</keyword>
<feature type="domain" description="Protein kinase" evidence="1">
    <location>
        <begin position="5"/>
        <end position="276"/>
    </location>
</feature>
<gene>
    <name evidence="2" type="ORF">BRZCDTV_510</name>
</gene>
<dbReference type="SUPFAM" id="SSF56112">
    <property type="entry name" value="Protein kinase-like (PK-like)"/>
    <property type="match status" value="1"/>
</dbReference>
<evidence type="ECO:0000259" key="1">
    <source>
        <dbReference type="PROSITE" id="PS50011"/>
    </source>
</evidence>
<reference evidence="2" key="1">
    <citation type="submission" date="2018-03" db="EMBL/GenBank/DDBJ databases">
        <authorList>
            <consortium name="Urmite Genomes"/>
        </authorList>
    </citation>
    <scope>NUCLEOTIDE SEQUENCE [LARGE SCALE GENOMIC DNA]</scope>
    <source>
        <strain evidence="2">IHUMI-27.7</strain>
    </source>
</reference>
<keyword evidence="2" id="KW-0418">Kinase</keyword>
<dbReference type="InterPro" id="IPR011009">
    <property type="entry name" value="Kinase-like_dom_sf"/>
</dbReference>
<keyword evidence="3" id="KW-1185">Reference proteome</keyword>
<dbReference type="EMBL" id="LT994651">
    <property type="protein sequence ID" value="SPN79777.1"/>
    <property type="molecule type" value="Genomic_DNA"/>
</dbReference>
<dbReference type="GO" id="GO:0005524">
    <property type="term" value="F:ATP binding"/>
    <property type="evidence" value="ECO:0007669"/>
    <property type="project" value="InterPro"/>
</dbReference>
<dbReference type="Proteomes" id="UP000273054">
    <property type="component" value="Segment"/>
</dbReference>
<dbReference type="Gene3D" id="1.10.510.10">
    <property type="entry name" value="Transferase(Phosphotransferase) domain 1"/>
    <property type="match status" value="1"/>
</dbReference>
<name>A0A2R8FFI7_9VIRU</name>
<sequence>MYGGYRVLKELDFGSYGKVYKVEKEGVEYALKEFYRPEDYSGIPSPSEISLLFSFSCPNIVKAIDFFRQEGNYYLVMELAQDNMINHICNLLEKEELDTSLVRSYCADVARGVDYMHTSGFAHCDIKPANCLVFGERVKLADLGFSFLVKSNLNYPVTPAFSPPETLHENVQSILDKRYLSFLSYFTQKRDYLAIDVWSLGVTFAYFLTGNYLFGNSTQEETLNHMVSYIRYPVNYLTEFGVPEEWIPLLLKMLKPHVQDRISARQVLYFLREEEVSSSSFSLQPLPVSGLEQCPLIDQGRNYIYSYFTENRPEACFSLSALNAYYYVCSQRPDLKQEPKLLAFACLLLFSKVYARYIVDDRECGGEYTREQIEDTEWELMQALKNTLFFDTLANQLGQEKAKYFYLFQRDYTNPD</sequence>
<evidence type="ECO:0000313" key="3">
    <source>
        <dbReference type="Proteomes" id="UP000273054"/>
    </source>
</evidence>
<evidence type="ECO:0000313" key="2">
    <source>
        <dbReference type="EMBL" id="SPN79777.1"/>
    </source>
</evidence>
<dbReference type="GO" id="GO:0004674">
    <property type="term" value="F:protein serine/threonine kinase activity"/>
    <property type="evidence" value="ECO:0007669"/>
    <property type="project" value="UniProtKB-KW"/>
</dbReference>
<dbReference type="InterPro" id="IPR036915">
    <property type="entry name" value="Cyclin-like_sf"/>
</dbReference>
<dbReference type="PROSITE" id="PS00108">
    <property type="entry name" value="PROTEIN_KINASE_ST"/>
    <property type="match status" value="1"/>
</dbReference>
<dbReference type="SUPFAM" id="SSF47954">
    <property type="entry name" value="Cyclin-like"/>
    <property type="match status" value="1"/>
</dbReference>
<keyword evidence="2" id="KW-0808">Transferase</keyword>
<accession>A0A2R8FFI7</accession>
<dbReference type="SMART" id="SM00220">
    <property type="entry name" value="S_TKc"/>
    <property type="match status" value="1"/>
</dbReference>
<dbReference type="PROSITE" id="PS50011">
    <property type="entry name" value="PROTEIN_KINASE_DOM"/>
    <property type="match status" value="1"/>
</dbReference>
<organism evidence="2">
    <name type="scientific">Brazilian cedratvirus IHUMI</name>
    <dbReference type="NCBI Taxonomy" id="2126980"/>
    <lineage>
        <taxon>Viruses</taxon>
        <taxon>Pithoviruses</taxon>
        <taxon>Orthocedratvirinae</taxon>
        <taxon>Alphacedratvirus</taxon>
        <taxon>Alphacedratvirus brasiliense</taxon>
    </lineage>
</organism>
<protein>
    <submittedName>
        <fullName evidence="2">Serine/Threonine protein kinase</fullName>
    </submittedName>
</protein>
<proteinExistence type="predicted"/>
<dbReference type="InterPro" id="IPR008271">
    <property type="entry name" value="Ser/Thr_kinase_AS"/>
</dbReference>
<dbReference type="PANTHER" id="PTHR44167:SF18">
    <property type="entry name" value="PROTEIN KINASE DOMAIN-CONTAINING PROTEIN"/>
    <property type="match status" value="1"/>
</dbReference>
<dbReference type="PANTHER" id="PTHR44167">
    <property type="entry name" value="OVARIAN-SPECIFIC SERINE/THREONINE-PROTEIN KINASE LOK-RELATED"/>
    <property type="match status" value="1"/>
</dbReference>